<name>A0A1J6IRI7_NICAT</name>
<dbReference type="AlphaFoldDB" id="A0A1J6IRI7"/>
<feature type="domain" description="FBD" evidence="1">
    <location>
        <begin position="227"/>
        <end position="287"/>
    </location>
</feature>
<feature type="non-terminal residue" evidence="2">
    <location>
        <position position="1"/>
    </location>
</feature>
<dbReference type="InterPro" id="IPR050232">
    <property type="entry name" value="FBL13/AtMIF1-like"/>
</dbReference>
<evidence type="ECO:0000313" key="3">
    <source>
        <dbReference type="Proteomes" id="UP000187609"/>
    </source>
</evidence>
<comment type="caution">
    <text evidence="2">The sequence shown here is derived from an EMBL/GenBank/DDBJ whole genome shotgun (WGS) entry which is preliminary data.</text>
</comment>
<evidence type="ECO:0000259" key="1">
    <source>
        <dbReference type="SMART" id="SM00579"/>
    </source>
</evidence>
<proteinExistence type="predicted"/>
<dbReference type="EMBL" id="MJEQ01037183">
    <property type="protein sequence ID" value="OIT07821.1"/>
    <property type="molecule type" value="Genomic_DNA"/>
</dbReference>
<evidence type="ECO:0000313" key="2">
    <source>
        <dbReference type="EMBL" id="OIT07821.1"/>
    </source>
</evidence>
<dbReference type="InterPro" id="IPR006566">
    <property type="entry name" value="FBD"/>
</dbReference>
<dbReference type="Gramene" id="OIT07821">
    <property type="protein sequence ID" value="OIT07821"/>
    <property type="gene ID" value="A4A49_62976"/>
</dbReference>
<dbReference type="PANTHER" id="PTHR31900">
    <property type="entry name" value="F-BOX/RNI SUPERFAMILY PROTEIN-RELATED"/>
    <property type="match status" value="1"/>
</dbReference>
<organism evidence="2 3">
    <name type="scientific">Nicotiana attenuata</name>
    <name type="common">Coyote tobacco</name>
    <dbReference type="NCBI Taxonomy" id="49451"/>
    <lineage>
        <taxon>Eukaryota</taxon>
        <taxon>Viridiplantae</taxon>
        <taxon>Streptophyta</taxon>
        <taxon>Embryophyta</taxon>
        <taxon>Tracheophyta</taxon>
        <taxon>Spermatophyta</taxon>
        <taxon>Magnoliopsida</taxon>
        <taxon>eudicotyledons</taxon>
        <taxon>Gunneridae</taxon>
        <taxon>Pentapetalae</taxon>
        <taxon>asterids</taxon>
        <taxon>lamiids</taxon>
        <taxon>Solanales</taxon>
        <taxon>Solanaceae</taxon>
        <taxon>Nicotianoideae</taxon>
        <taxon>Nicotianeae</taxon>
        <taxon>Nicotiana</taxon>
    </lineage>
</organism>
<protein>
    <submittedName>
        <fullName evidence="2">Fbd-associated f-box protein</fullName>
    </submittedName>
</protein>
<reference evidence="2" key="1">
    <citation type="submission" date="2016-11" db="EMBL/GenBank/DDBJ databases">
        <title>The genome of Nicotiana attenuata.</title>
        <authorList>
            <person name="Xu S."/>
            <person name="Brockmoeller T."/>
            <person name="Gaquerel E."/>
            <person name="Navarro A."/>
            <person name="Kuhl H."/>
            <person name="Gase K."/>
            <person name="Ling Z."/>
            <person name="Zhou W."/>
            <person name="Kreitzer C."/>
            <person name="Stanke M."/>
            <person name="Tang H."/>
            <person name="Lyons E."/>
            <person name="Pandey P."/>
            <person name="Pandey S.P."/>
            <person name="Timmermann B."/>
            <person name="Baldwin I.T."/>
        </authorList>
    </citation>
    <scope>NUCLEOTIDE SEQUENCE [LARGE SCALE GENOMIC DNA]</scope>
    <source>
        <strain evidence="2">UT</strain>
    </source>
</reference>
<dbReference type="Proteomes" id="UP000187609">
    <property type="component" value="Unassembled WGS sequence"/>
</dbReference>
<accession>A0A1J6IRI7</accession>
<dbReference type="OMA" id="MQNIRIE"/>
<dbReference type="Pfam" id="PF08387">
    <property type="entry name" value="FBD"/>
    <property type="match status" value="1"/>
</dbReference>
<feature type="non-terminal residue" evidence="2">
    <location>
        <position position="288"/>
    </location>
</feature>
<dbReference type="SMART" id="SM00579">
    <property type="entry name" value="FBD"/>
    <property type="match status" value="1"/>
</dbReference>
<gene>
    <name evidence="2" type="ORF">A4A49_62976</name>
</gene>
<dbReference type="PANTHER" id="PTHR31900:SF30">
    <property type="entry name" value="SUPERFAMILY PROTEIN, PUTATIVE-RELATED"/>
    <property type="match status" value="1"/>
</dbReference>
<keyword evidence="3" id="KW-1185">Reference proteome</keyword>
<sequence>VLKLPSHFGFHQLKFLHLERVELSDQHLTSCLFSKSHLLETLILVNFSLGPVTLLDIASTSLIYVALRNGHHDVKSCGNCEVKICCPNLKFFKYKAPMPKDIIVENLFSIEAVSIFCTYLNSSFEEIGILVHKMMKQVPSISALKLCMPSISVNMHHAARTVRLSPVSFYKLKSLRLDVEVDEELMQVMILLLKSSPNLEVLKLWSDENDGGWSENWQMCDPDESIVCLESHLKSIQLTGFKYEENEIELLRFFLKNARVLEKLTIVWESYAHKSEEAAEEVLKLPRT</sequence>